<evidence type="ECO:0000256" key="1">
    <source>
        <dbReference type="SAM" id="MobiDB-lite"/>
    </source>
</evidence>
<name>A0A845GDA5_9BURK</name>
<reference evidence="2" key="1">
    <citation type="submission" date="2019-12" db="EMBL/GenBank/DDBJ databases">
        <title>Novel species isolated from a subtropical stream in China.</title>
        <authorList>
            <person name="Lu H."/>
        </authorList>
    </citation>
    <scope>NUCLEOTIDE SEQUENCE [LARGE SCALE GENOMIC DNA]</scope>
    <source>
        <strain evidence="2">FT81W</strain>
    </source>
</reference>
<feature type="compositionally biased region" description="Basic and acidic residues" evidence="1">
    <location>
        <begin position="42"/>
        <end position="62"/>
    </location>
</feature>
<organism evidence="2 3">
    <name type="scientific">Duganella vulcania</name>
    <dbReference type="NCBI Taxonomy" id="2692166"/>
    <lineage>
        <taxon>Bacteria</taxon>
        <taxon>Pseudomonadati</taxon>
        <taxon>Pseudomonadota</taxon>
        <taxon>Betaproteobacteria</taxon>
        <taxon>Burkholderiales</taxon>
        <taxon>Oxalobacteraceae</taxon>
        <taxon>Telluria group</taxon>
        <taxon>Duganella</taxon>
    </lineage>
</organism>
<evidence type="ECO:0000313" key="3">
    <source>
        <dbReference type="Proteomes" id="UP000447355"/>
    </source>
</evidence>
<sequence length="62" mass="7255">MLNQLQPDLRRLLDLTRKMENFDATLAAARTAGKPIDPKQPALDERRRMEQEATHLRAKWDI</sequence>
<comment type="caution">
    <text evidence="2">The sequence shown here is derived from an EMBL/GenBank/DDBJ whole genome shotgun (WGS) entry which is preliminary data.</text>
</comment>
<accession>A0A845GDA5</accession>
<proteinExistence type="predicted"/>
<dbReference type="RefSeq" id="WP_161081863.1">
    <property type="nucleotide sequence ID" value="NZ_WWCX01000001.1"/>
</dbReference>
<protein>
    <submittedName>
        <fullName evidence="2">Uncharacterized protein</fullName>
    </submittedName>
</protein>
<gene>
    <name evidence="2" type="ORF">GTP90_01865</name>
</gene>
<evidence type="ECO:0000313" key="2">
    <source>
        <dbReference type="EMBL" id="MYM92603.1"/>
    </source>
</evidence>
<feature type="region of interest" description="Disordered" evidence="1">
    <location>
        <begin position="30"/>
        <end position="62"/>
    </location>
</feature>
<dbReference type="Proteomes" id="UP000447355">
    <property type="component" value="Unassembled WGS sequence"/>
</dbReference>
<dbReference type="EMBL" id="WWCX01000001">
    <property type="protein sequence ID" value="MYM92603.1"/>
    <property type="molecule type" value="Genomic_DNA"/>
</dbReference>
<dbReference type="AlphaFoldDB" id="A0A845GDA5"/>